<dbReference type="OrthoDB" id="242866at2759"/>
<dbReference type="Proteomes" id="UP000193560">
    <property type="component" value="Unassembled WGS sequence"/>
</dbReference>
<dbReference type="InterPro" id="IPR007273">
    <property type="entry name" value="SCAMP"/>
</dbReference>
<accession>A0A1X2IMB5</accession>
<feature type="region of interest" description="Disordered" evidence="5">
    <location>
        <begin position="71"/>
        <end position="97"/>
    </location>
</feature>
<dbReference type="STRING" id="90262.A0A1X2IMB5"/>
<keyword evidence="3 6" id="KW-1133">Transmembrane helix</keyword>
<dbReference type="EMBL" id="MCGE01000008">
    <property type="protein sequence ID" value="ORZ18917.1"/>
    <property type="molecule type" value="Genomic_DNA"/>
</dbReference>
<dbReference type="GO" id="GO:0015031">
    <property type="term" value="P:protein transport"/>
    <property type="evidence" value="ECO:0007669"/>
    <property type="project" value="InterPro"/>
</dbReference>
<keyword evidence="2 6" id="KW-0812">Transmembrane</keyword>
<keyword evidence="8" id="KW-1185">Reference proteome</keyword>
<feature type="transmembrane region" description="Helical" evidence="6">
    <location>
        <begin position="274"/>
        <end position="300"/>
    </location>
</feature>
<sequence length="345" mass="39451">MAHHQSPFDDPSNPFQDPSITSALNSQQQQEQLAADGQHHHQQGTLGGYEMDQKTAIEDDFMTDTSFHQVQDTHDPFMTPSGQSSSSNTGTTTANNDDNIIFQQREETLQKRERELAERERALDERQRRGGHGPVRNNFPPCFPIMYMDITMEIPDEHQWTVWWIYREWLLFEITLVLNFIACLVVLFSHPDSVTSGPTNMGVALTEMFTHTAASFFLWYRPAYNAYMKEVSLYYFFYFIFNGFHILYTFYMAVGIPNTGGAGLILLVTLFSDHYIAAGVFTLLATICWLVMGVMAIYLYKRTYDHYKAAGHTFKEAKQDAMVHIGKSDVARGAAVNMAKQSVRR</sequence>
<feature type="transmembrane region" description="Helical" evidence="6">
    <location>
        <begin position="169"/>
        <end position="189"/>
    </location>
</feature>
<dbReference type="AlphaFoldDB" id="A0A1X2IMB5"/>
<keyword evidence="4 6" id="KW-0472">Membrane</keyword>
<evidence type="ECO:0000256" key="4">
    <source>
        <dbReference type="ARBA" id="ARBA00023136"/>
    </source>
</evidence>
<comment type="caution">
    <text evidence="7">The sequence shown here is derived from an EMBL/GenBank/DDBJ whole genome shotgun (WGS) entry which is preliminary data.</text>
</comment>
<protein>
    <submittedName>
        <fullName evidence="7">Scamp family-domain-containing protein</fullName>
    </submittedName>
</protein>
<evidence type="ECO:0000256" key="1">
    <source>
        <dbReference type="ARBA" id="ARBA00004141"/>
    </source>
</evidence>
<organism evidence="7 8">
    <name type="scientific">Absidia repens</name>
    <dbReference type="NCBI Taxonomy" id="90262"/>
    <lineage>
        <taxon>Eukaryota</taxon>
        <taxon>Fungi</taxon>
        <taxon>Fungi incertae sedis</taxon>
        <taxon>Mucoromycota</taxon>
        <taxon>Mucoromycotina</taxon>
        <taxon>Mucoromycetes</taxon>
        <taxon>Mucorales</taxon>
        <taxon>Cunninghamellaceae</taxon>
        <taxon>Absidia</taxon>
    </lineage>
</organism>
<evidence type="ECO:0000313" key="8">
    <source>
        <dbReference type="Proteomes" id="UP000193560"/>
    </source>
</evidence>
<proteinExistence type="predicted"/>
<feature type="compositionally biased region" description="Basic and acidic residues" evidence="5">
    <location>
        <begin position="115"/>
        <end position="128"/>
    </location>
</feature>
<reference evidence="7 8" key="1">
    <citation type="submission" date="2016-07" db="EMBL/GenBank/DDBJ databases">
        <title>Pervasive Adenine N6-methylation of Active Genes in Fungi.</title>
        <authorList>
            <consortium name="DOE Joint Genome Institute"/>
            <person name="Mondo S.J."/>
            <person name="Dannebaum R.O."/>
            <person name="Kuo R.C."/>
            <person name="Labutti K."/>
            <person name="Haridas S."/>
            <person name="Kuo A."/>
            <person name="Salamov A."/>
            <person name="Ahrendt S.R."/>
            <person name="Lipzen A."/>
            <person name="Sullivan W."/>
            <person name="Andreopoulos W.B."/>
            <person name="Clum A."/>
            <person name="Lindquist E."/>
            <person name="Daum C."/>
            <person name="Ramamoorthy G.K."/>
            <person name="Gryganskyi A."/>
            <person name="Culley D."/>
            <person name="Magnuson J.K."/>
            <person name="James T.Y."/>
            <person name="O'Malley M.A."/>
            <person name="Stajich J.E."/>
            <person name="Spatafora J.W."/>
            <person name="Visel A."/>
            <person name="Grigoriev I.V."/>
        </authorList>
    </citation>
    <scope>NUCLEOTIDE SEQUENCE [LARGE SCALE GENOMIC DNA]</scope>
    <source>
        <strain evidence="7 8">NRRL 1336</strain>
    </source>
</reference>
<evidence type="ECO:0000313" key="7">
    <source>
        <dbReference type="EMBL" id="ORZ18917.1"/>
    </source>
</evidence>
<evidence type="ECO:0000256" key="2">
    <source>
        <dbReference type="ARBA" id="ARBA00022692"/>
    </source>
</evidence>
<feature type="region of interest" description="Disordered" evidence="5">
    <location>
        <begin position="115"/>
        <end position="134"/>
    </location>
</feature>
<evidence type="ECO:0000256" key="3">
    <source>
        <dbReference type="ARBA" id="ARBA00022989"/>
    </source>
</evidence>
<feature type="transmembrane region" description="Helical" evidence="6">
    <location>
        <begin position="201"/>
        <end position="220"/>
    </location>
</feature>
<evidence type="ECO:0000256" key="6">
    <source>
        <dbReference type="SAM" id="Phobius"/>
    </source>
</evidence>
<gene>
    <name evidence="7" type="ORF">BCR42DRAFT_411841</name>
</gene>
<evidence type="ECO:0000256" key="5">
    <source>
        <dbReference type="SAM" id="MobiDB-lite"/>
    </source>
</evidence>
<dbReference type="Pfam" id="PF04144">
    <property type="entry name" value="SCAMP"/>
    <property type="match status" value="1"/>
</dbReference>
<feature type="compositionally biased region" description="Polar residues" evidence="5">
    <location>
        <begin position="13"/>
        <end position="26"/>
    </location>
</feature>
<dbReference type="PANTHER" id="PTHR10687">
    <property type="entry name" value="SECRETORY CARRIER-ASSOCIATED MEMBRANE PROTEIN SCAMP"/>
    <property type="match status" value="1"/>
</dbReference>
<feature type="compositionally biased region" description="Low complexity" evidence="5">
    <location>
        <begin position="84"/>
        <end position="97"/>
    </location>
</feature>
<dbReference type="GO" id="GO:0032588">
    <property type="term" value="C:trans-Golgi network membrane"/>
    <property type="evidence" value="ECO:0007669"/>
    <property type="project" value="TreeGrafter"/>
</dbReference>
<name>A0A1X2IMB5_9FUNG</name>
<feature type="transmembrane region" description="Helical" evidence="6">
    <location>
        <begin position="232"/>
        <end position="254"/>
    </location>
</feature>
<comment type="subcellular location">
    <subcellularLocation>
        <location evidence="1">Membrane</location>
        <topology evidence="1">Multi-pass membrane protein</topology>
    </subcellularLocation>
</comment>
<dbReference type="GO" id="GO:0055038">
    <property type="term" value="C:recycling endosome membrane"/>
    <property type="evidence" value="ECO:0007669"/>
    <property type="project" value="TreeGrafter"/>
</dbReference>
<feature type="region of interest" description="Disordered" evidence="5">
    <location>
        <begin position="1"/>
        <end position="46"/>
    </location>
</feature>
<dbReference type="PANTHER" id="PTHR10687:SF90">
    <property type="entry name" value="SECRETORY CARRIER MEMBRANE PROTEIN"/>
    <property type="match status" value="1"/>
</dbReference>